<evidence type="ECO:0000313" key="4">
    <source>
        <dbReference type="EMBL" id="CAJ0564293.1"/>
    </source>
</evidence>
<dbReference type="AlphaFoldDB" id="A0AA36FVX8"/>
<keyword evidence="3" id="KW-0732">Signal</keyword>
<keyword evidence="2" id="KW-0472">Membrane</keyword>
<keyword evidence="5" id="KW-1185">Reference proteome</keyword>
<evidence type="ECO:0000256" key="2">
    <source>
        <dbReference type="SAM" id="Phobius"/>
    </source>
</evidence>
<dbReference type="Proteomes" id="UP001177023">
    <property type="component" value="Unassembled WGS sequence"/>
</dbReference>
<keyword evidence="2" id="KW-0812">Transmembrane</keyword>
<comment type="caution">
    <text evidence="4">The sequence shown here is derived from an EMBL/GenBank/DDBJ whole genome shotgun (WGS) entry which is preliminary data.</text>
</comment>
<evidence type="ECO:0000256" key="1">
    <source>
        <dbReference type="SAM" id="MobiDB-lite"/>
    </source>
</evidence>
<feature type="non-terminal residue" evidence="4">
    <location>
        <position position="1"/>
    </location>
</feature>
<reference evidence="4" key="1">
    <citation type="submission" date="2023-06" db="EMBL/GenBank/DDBJ databases">
        <authorList>
            <person name="Delattre M."/>
        </authorList>
    </citation>
    <scope>NUCLEOTIDE SEQUENCE</scope>
    <source>
        <strain evidence="4">AF72</strain>
    </source>
</reference>
<feature type="chain" id="PRO_5041256811" evidence="3">
    <location>
        <begin position="28"/>
        <end position="278"/>
    </location>
</feature>
<protein>
    <submittedName>
        <fullName evidence="4">Uncharacterized protein</fullName>
    </submittedName>
</protein>
<feature type="signal peptide" evidence="3">
    <location>
        <begin position="1"/>
        <end position="27"/>
    </location>
</feature>
<feature type="transmembrane region" description="Helical" evidence="2">
    <location>
        <begin position="210"/>
        <end position="231"/>
    </location>
</feature>
<accession>A0AA36FVX8</accession>
<evidence type="ECO:0000313" key="5">
    <source>
        <dbReference type="Proteomes" id="UP001177023"/>
    </source>
</evidence>
<name>A0AA36FVX8_9BILA</name>
<evidence type="ECO:0000256" key="3">
    <source>
        <dbReference type="SAM" id="SignalP"/>
    </source>
</evidence>
<dbReference type="EMBL" id="CATQJA010000854">
    <property type="protein sequence ID" value="CAJ0564293.1"/>
    <property type="molecule type" value="Genomic_DNA"/>
</dbReference>
<gene>
    <name evidence="4" type="ORF">MSPICULIGERA_LOCUS2975</name>
</gene>
<proteinExistence type="predicted"/>
<feature type="region of interest" description="Disordered" evidence="1">
    <location>
        <begin position="237"/>
        <end position="278"/>
    </location>
</feature>
<keyword evidence="2" id="KW-1133">Transmembrane helix</keyword>
<organism evidence="4 5">
    <name type="scientific">Mesorhabditis spiculigera</name>
    <dbReference type="NCBI Taxonomy" id="96644"/>
    <lineage>
        <taxon>Eukaryota</taxon>
        <taxon>Metazoa</taxon>
        <taxon>Ecdysozoa</taxon>
        <taxon>Nematoda</taxon>
        <taxon>Chromadorea</taxon>
        <taxon>Rhabditida</taxon>
        <taxon>Rhabditina</taxon>
        <taxon>Rhabditomorpha</taxon>
        <taxon>Rhabditoidea</taxon>
        <taxon>Rhabditidae</taxon>
        <taxon>Mesorhabditinae</taxon>
        <taxon>Mesorhabditis</taxon>
    </lineage>
</organism>
<sequence>MRIEVFNRLQIGNCLLFLTFFLKLALGKLCADGTTQDDCERYRCDSVAGIQHSPLEYSSRAGRSIFSHPCRCLPDWNSLFCNQSTALLNLPPTSHISPPTVCICRKFSDSGSYCHQFITRCFRRGSGKCNCCFNQPDEYCDHVKCSNLQPDFGGSNTTCVCYSNPADYPMQVCGKPHNRIGSKWNAWREAKEAEAASWLDFDSPSFPTSLSFMLILGSLLLICVLLIFVAVNSQRRRQKQARERRRADQNGNGNGQQPEALETLLPQKRPKTAETQFS</sequence>